<reference evidence="1 2" key="1">
    <citation type="submission" date="2015-04" db="EMBL/GenBank/DDBJ databases">
        <title>Comparative genomics of rhizobia nodulating Arachis hypogaea in China.</title>
        <authorList>
            <person name="Li Y."/>
        </authorList>
    </citation>
    <scope>NUCLEOTIDE SEQUENCE [LARGE SCALE GENOMIC DNA]</scope>
    <source>
        <strain evidence="1 2">CCBAU 51757</strain>
    </source>
</reference>
<comment type="caution">
    <text evidence="1">The sequence shown here is derived from an EMBL/GenBank/DDBJ whole genome shotgun (WGS) entry which is preliminary data.</text>
</comment>
<protein>
    <submittedName>
        <fullName evidence="1">Uncharacterized protein</fullName>
    </submittedName>
</protein>
<sequence length="63" mass="6587">MGIDAFGLKAALQSLDEGLVGDLPCSQKVQRAAALRDPQATIALHELAALIVTGMSSHVRSDQ</sequence>
<organism evidence="1 2">
    <name type="scientific">Bradyrhizobium nanningense</name>
    <dbReference type="NCBI Taxonomy" id="1325118"/>
    <lineage>
        <taxon>Bacteria</taxon>
        <taxon>Pseudomonadati</taxon>
        <taxon>Pseudomonadota</taxon>
        <taxon>Alphaproteobacteria</taxon>
        <taxon>Hyphomicrobiales</taxon>
        <taxon>Nitrobacteraceae</taxon>
        <taxon>Bradyrhizobium</taxon>
    </lineage>
</organism>
<gene>
    <name evidence="1" type="ORF">XH99_13955</name>
</gene>
<accession>A0A4Q0S5R7</accession>
<proteinExistence type="predicted"/>
<evidence type="ECO:0000313" key="1">
    <source>
        <dbReference type="EMBL" id="RXH28916.1"/>
    </source>
</evidence>
<evidence type="ECO:0000313" key="2">
    <source>
        <dbReference type="Proteomes" id="UP000289546"/>
    </source>
</evidence>
<dbReference type="AlphaFoldDB" id="A0A4Q0S5R7"/>
<name>A0A4Q0S5R7_9BRAD</name>
<keyword evidence="2" id="KW-1185">Reference proteome</keyword>
<dbReference type="EMBL" id="LBJQ01000073">
    <property type="protein sequence ID" value="RXH28916.1"/>
    <property type="molecule type" value="Genomic_DNA"/>
</dbReference>
<dbReference type="Proteomes" id="UP000289546">
    <property type="component" value="Unassembled WGS sequence"/>
</dbReference>